<name>A0ABW2RWR7_9NOCA</name>
<gene>
    <name evidence="3" type="ORF">ACFQS9_09785</name>
</gene>
<feature type="chain" id="PRO_5045732487" evidence="2">
    <location>
        <begin position="18"/>
        <end position="408"/>
    </location>
</feature>
<sequence length="408" mass="41622">MNRTTMLLAAMTCAALAAGCSDAPAESARPAVTSPAATAEATTSAAAPVGDERGALLDDRPVTATAATSPHGQVTARTLVYRSTSGLDGSGTAVSGTVFVPPGEAPDGGWPIVSVGHGTTGVTDECAPSRYPDLLGAVGMVTALLERGYVVIASDYQGLGTSGPHPYLEPKSAAYNLIDGVRAARAAVPNASNRWAALGLSQGGQASWSAAEHAAEYGDGLDFVGAANLSPAADLSHIADDLGGIGLTLPQQIFLPTLLAGSEAQHAGLDPANYIRGALADSREVLMSCTEQAAARKWDAAVRITRADSLPLTSADTDRMRAWLERIALPQRRAEAPMLVVVGETDDLIPADWTRVAVTKACALGDVVTLESRPGEGHADARATPGAVAWIADRFAGVPAPNTCAGTP</sequence>
<keyword evidence="2" id="KW-0732">Signal</keyword>
<dbReference type="PIRSF" id="PIRSF029171">
    <property type="entry name" value="Esterase_LipA"/>
    <property type="match status" value="1"/>
</dbReference>
<keyword evidence="4" id="KW-1185">Reference proteome</keyword>
<dbReference type="InterPro" id="IPR029058">
    <property type="entry name" value="AB_hydrolase_fold"/>
</dbReference>
<dbReference type="SUPFAM" id="SSF53474">
    <property type="entry name" value="alpha/beta-Hydrolases"/>
    <property type="match status" value="1"/>
</dbReference>
<dbReference type="PANTHER" id="PTHR34853">
    <property type="match status" value="1"/>
</dbReference>
<organism evidence="3 4">
    <name type="scientific">Rhodococcus daqingensis</name>
    <dbReference type="NCBI Taxonomy" id="2479363"/>
    <lineage>
        <taxon>Bacteria</taxon>
        <taxon>Bacillati</taxon>
        <taxon>Actinomycetota</taxon>
        <taxon>Actinomycetes</taxon>
        <taxon>Mycobacteriales</taxon>
        <taxon>Nocardiaceae</taxon>
        <taxon>Rhodococcus</taxon>
    </lineage>
</organism>
<feature type="region of interest" description="Disordered" evidence="1">
    <location>
        <begin position="25"/>
        <end position="54"/>
    </location>
</feature>
<evidence type="ECO:0000313" key="3">
    <source>
        <dbReference type="EMBL" id="MFC7448180.1"/>
    </source>
</evidence>
<evidence type="ECO:0000313" key="4">
    <source>
        <dbReference type="Proteomes" id="UP001596484"/>
    </source>
</evidence>
<feature type="compositionally biased region" description="Low complexity" evidence="1">
    <location>
        <begin position="30"/>
        <end position="49"/>
    </location>
</feature>
<reference evidence="4" key="1">
    <citation type="journal article" date="2019" name="Int. J. Syst. Evol. Microbiol.">
        <title>The Global Catalogue of Microorganisms (GCM) 10K type strain sequencing project: providing services to taxonomists for standard genome sequencing and annotation.</title>
        <authorList>
            <consortium name="The Broad Institute Genomics Platform"/>
            <consortium name="The Broad Institute Genome Sequencing Center for Infectious Disease"/>
            <person name="Wu L."/>
            <person name="Ma J."/>
        </authorList>
    </citation>
    <scope>NUCLEOTIDE SEQUENCE [LARGE SCALE GENOMIC DNA]</scope>
    <source>
        <strain evidence="4">ICMP 19430</strain>
    </source>
</reference>
<evidence type="ECO:0000256" key="2">
    <source>
        <dbReference type="SAM" id="SignalP"/>
    </source>
</evidence>
<proteinExistence type="predicted"/>
<dbReference type="RefSeq" id="WP_378403971.1">
    <property type="nucleotide sequence ID" value="NZ_JBHTCS010000011.1"/>
</dbReference>
<dbReference type="PROSITE" id="PS51257">
    <property type="entry name" value="PROKAR_LIPOPROTEIN"/>
    <property type="match status" value="1"/>
</dbReference>
<dbReference type="Pfam" id="PF03583">
    <property type="entry name" value="LIP"/>
    <property type="match status" value="1"/>
</dbReference>
<dbReference type="PANTHER" id="PTHR34853:SF1">
    <property type="entry name" value="LIPASE 5"/>
    <property type="match status" value="1"/>
</dbReference>
<evidence type="ECO:0000256" key="1">
    <source>
        <dbReference type="SAM" id="MobiDB-lite"/>
    </source>
</evidence>
<comment type="caution">
    <text evidence="3">The sequence shown here is derived from an EMBL/GenBank/DDBJ whole genome shotgun (WGS) entry which is preliminary data.</text>
</comment>
<protein>
    <submittedName>
        <fullName evidence="3">Lipase family protein</fullName>
    </submittedName>
</protein>
<dbReference type="Proteomes" id="UP001596484">
    <property type="component" value="Unassembled WGS sequence"/>
</dbReference>
<dbReference type="InterPro" id="IPR005152">
    <property type="entry name" value="Lipase_secreted"/>
</dbReference>
<feature type="signal peptide" evidence="2">
    <location>
        <begin position="1"/>
        <end position="17"/>
    </location>
</feature>
<dbReference type="Gene3D" id="3.40.50.1820">
    <property type="entry name" value="alpha/beta hydrolase"/>
    <property type="match status" value="2"/>
</dbReference>
<accession>A0ABW2RWR7</accession>
<dbReference type="EMBL" id="JBHTCS010000011">
    <property type="protein sequence ID" value="MFC7448180.1"/>
    <property type="molecule type" value="Genomic_DNA"/>
</dbReference>